<evidence type="ECO:0000256" key="1">
    <source>
        <dbReference type="SAM" id="MobiDB-lite"/>
    </source>
</evidence>
<evidence type="ECO:0000313" key="2">
    <source>
        <dbReference type="EMBL" id="EEF34175.1"/>
    </source>
</evidence>
<dbReference type="EMBL" id="EQ974082">
    <property type="protein sequence ID" value="EEF34175.1"/>
    <property type="molecule type" value="Genomic_DNA"/>
</dbReference>
<dbReference type="AlphaFoldDB" id="B9SQE9"/>
<feature type="compositionally biased region" description="Basic and acidic residues" evidence="1">
    <location>
        <begin position="52"/>
        <end position="76"/>
    </location>
</feature>
<gene>
    <name evidence="2" type="ORF">RCOM_0781830</name>
</gene>
<proteinExistence type="predicted"/>
<reference evidence="3" key="1">
    <citation type="journal article" date="2010" name="Nat. Biotechnol.">
        <title>Draft genome sequence of the oilseed species Ricinus communis.</title>
        <authorList>
            <person name="Chan A.P."/>
            <person name="Crabtree J."/>
            <person name="Zhao Q."/>
            <person name="Lorenzi H."/>
            <person name="Orvis J."/>
            <person name="Puiu D."/>
            <person name="Melake-Berhan A."/>
            <person name="Jones K.M."/>
            <person name="Redman J."/>
            <person name="Chen G."/>
            <person name="Cahoon E.B."/>
            <person name="Gedil M."/>
            <person name="Stanke M."/>
            <person name="Haas B.J."/>
            <person name="Wortman J.R."/>
            <person name="Fraser-Liggett C.M."/>
            <person name="Ravel J."/>
            <person name="Rabinowicz P.D."/>
        </authorList>
    </citation>
    <scope>NUCLEOTIDE SEQUENCE [LARGE SCALE GENOMIC DNA]</scope>
    <source>
        <strain evidence="3">cv. Hale</strain>
    </source>
</reference>
<feature type="region of interest" description="Disordered" evidence="1">
    <location>
        <begin position="51"/>
        <end position="76"/>
    </location>
</feature>
<accession>B9SQE9</accession>
<organism evidence="2 3">
    <name type="scientific">Ricinus communis</name>
    <name type="common">Castor bean</name>
    <dbReference type="NCBI Taxonomy" id="3988"/>
    <lineage>
        <taxon>Eukaryota</taxon>
        <taxon>Viridiplantae</taxon>
        <taxon>Streptophyta</taxon>
        <taxon>Embryophyta</taxon>
        <taxon>Tracheophyta</taxon>
        <taxon>Spermatophyta</taxon>
        <taxon>Magnoliopsida</taxon>
        <taxon>eudicotyledons</taxon>
        <taxon>Gunneridae</taxon>
        <taxon>Pentapetalae</taxon>
        <taxon>rosids</taxon>
        <taxon>fabids</taxon>
        <taxon>Malpighiales</taxon>
        <taxon>Euphorbiaceae</taxon>
        <taxon>Acalyphoideae</taxon>
        <taxon>Acalypheae</taxon>
        <taxon>Ricinus</taxon>
    </lineage>
</organism>
<name>B9SQE9_RICCO</name>
<evidence type="ECO:0000313" key="3">
    <source>
        <dbReference type="Proteomes" id="UP000008311"/>
    </source>
</evidence>
<protein>
    <submittedName>
        <fullName evidence="2">Uncharacterized protein</fullName>
    </submittedName>
</protein>
<keyword evidence="3" id="KW-1185">Reference proteome</keyword>
<dbReference type="Proteomes" id="UP000008311">
    <property type="component" value="Unassembled WGS sequence"/>
</dbReference>
<dbReference type="InParanoid" id="B9SQE9"/>
<sequence>MEVGDFSFEDEQYIEARKNLRWAKVHEVESIDDDNEAISIWKRVLLARKGKKTTEKEKKNETEENKKTEGPCRDRLNIVLEDLP</sequence>